<reference evidence="1 3" key="1">
    <citation type="submission" date="2024-09" db="EMBL/GenBank/DDBJ databases">
        <title>Genome sequencing and assembly of Phytophthora oleae, isolate VK10A, causative agent of rot of olive drupes.</title>
        <authorList>
            <person name="Conti Taguali S."/>
            <person name="Riolo M."/>
            <person name="La Spada F."/>
            <person name="Cacciola S.O."/>
            <person name="Dionisio G."/>
        </authorList>
    </citation>
    <scope>NUCLEOTIDE SEQUENCE [LARGE SCALE GENOMIC DNA]</scope>
    <source>
        <strain evidence="1 3">VK10A</strain>
    </source>
</reference>
<sequence length="460" mass="52585">MASKRKNEDVNVASAKVSKVECEYCGKSYKARGLTRHQNACSRRHIKRREICFESTNVNAFAHILSFLSNQSVVKLQAATGAIYSGSNTVVSAVCCRCEKDELVIANGLCLACNRAKTSGFRATITTTDARKLYGIHDINNVPHSTRRMYHRGYYSLFEYEELERNAIRTFGSKKKWLEHVAPKALRRQKIAQAKRRAEKEYQALLATFSTDFQSFVSIYIGGRMTEERLRERAARFDSVCEKLASRSLDIRGYLTLTSTFVLGNTGSAEEVADSIERAIKEKERRKREQAEAKAYLETLPKEAVDYINNGFIQEKSRLEARYTRYCELTAALGAKDLELRSDSVLCRSYILSGEGAVDDIADTMEEMNFLYTHTSYSSDCDSIVIARRYNPYYWSDSDSDDGSYWSDDYDDYGYKADARARREEIKRKIKEQYLLNSQGLTLPANWQRERESRAAARQA</sequence>
<evidence type="ECO:0000313" key="1">
    <source>
        <dbReference type="EMBL" id="KAL3657480.1"/>
    </source>
</evidence>
<comment type="caution">
    <text evidence="1">The sequence shown here is derived from an EMBL/GenBank/DDBJ whole genome shotgun (WGS) entry which is preliminary data.</text>
</comment>
<organism evidence="1 3">
    <name type="scientific">Phytophthora oleae</name>
    <dbReference type="NCBI Taxonomy" id="2107226"/>
    <lineage>
        <taxon>Eukaryota</taxon>
        <taxon>Sar</taxon>
        <taxon>Stramenopiles</taxon>
        <taxon>Oomycota</taxon>
        <taxon>Peronosporomycetes</taxon>
        <taxon>Peronosporales</taxon>
        <taxon>Peronosporaceae</taxon>
        <taxon>Phytophthora</taxon>
    </lineage>
</organism>
<dbReference type="EMBL" id="JBIMZQ010000064">
    <property type="protein sequence ID" value="KAL3657488.1"/>
    <property type="molecule type" value="Genomic_DNA"/>
</dbReference>
<accession>A0ABD3ESL3</accession>
<dbReference type="AlphaFoldDB" id="A0ABD3ESL3"/>
<dbReference type="EMBL" id="JBIMZQ010000064">
    <property type="protein sequence ID" value="KAL3657480.1"/>
    <property type="molecule type" value="Genomic_DNA"/>
</dbReference>
<keyword evidence="3" id="KW-1185">Reference proteome</keyword>
<evidence type="ECO:0008006" key="4">
    <source>
        <dbReference type="Google" id="ProtNLM"/>
    </source>
</evidence>
<protein>
    <recommendedName>
        <fullName evidence="4">C2H2-type domain-containing protein</fullName>
    </recommendedName>
</protein>
<name>A0ABD3ESL3_9STRA</name>
<proteinExistence type="predicted"/>
<gene>
    <name evidence="1" type="ORF">V7S43_017619</name>
    <name evidence="2" type="ORF">V7S43_017627</name>
</gene>
<dbReference type="Proteomes" id="UP001632037">
    <property type="component" value="Unassembled WGS sequence"/>
</dbReference>
<evidence type="ECO:0000313" key="3">
    <source>
        <dbReference type="Proteomes" id="UP001632037"/>
    </source>
</evidence>
<evidence type="ECO:0000313" key="2">
    <source>
        <dbReference type="EMBL" id="KAL3657488.1"/>
    </source>
</evidence>